<dbReference type="GO" id="GO:0008926">
    <property type="term" value="F:mannitol-1-phosphate 5-dehydrogenase activity"/>
    <property type="evidence" value="ECO:0007669"/>
    <property type="project" value="UniProtKB-EC"/>
</dbReference>
<dbReference type="Gene3D" id="1.10.1040.10">
    <property type="entry name" value="N-(1-d-carboxylethyl)-l-norvaline Dehydrogenase, domain 2"/>
    <property type="match status" value="1"/>
</dbReference>
<keyword evidence="1" id="KW-0560">Oxidoreductase</keyword>
<dbReference type="AlphaFoldDB" id="A0A9D1GQL3"/>
<dbReference type="PRINTS" id="PR00084">
    <property type="entry name" value="MTLDHDRGNASE"/>
</dbReference>
<dbReference type="InterPro" id="IPR000669">
    <property type="entry name" value="Mannitol_DH"/>
</dbReference>
<evidence type="ECO:0000256" key="2">
    <source>
        <dbReference type="ARBA" id="ARBA00023027"/>
    </source>
</evidence>
<dbReference type="GO" id="GO:0005829">
    <property type="term" value="C:cytosol"/>
    <property type="evidence" value="ECO:0007669"/>
    <property type="project" value="TreeGrafter"/>
</dbReference>
<sequence length="490" mass="56427">MEERIVENLSSKIVKKEKHPVKIMQFGEGNFLRAFVDWIIDAMNKKANFNAGVVVVQPMPFGRVKELAENDGLYTLYLQGIQDGKTVKTHQVIDCLEDFINPFEQYDKYLDYAKSTDLEYIVSNTTEAGIAFDPTDTDFSVTPKSFPGKLLAFLKARYDYFHGDLSKGLEIIPCELIDHNGDTLKETLVKLACHLQMDPAFISWVEESNRYYNTLVDRIVPGYPRNEDKELWQQLGYQDQNLVVGEVFHLWVIDGKTVRSLEQKLPTKQAGLNVLFVDSIKPYKERKVKILNGSHTCLVPVSYLCGIDTVRETIEDQQLNKFVLDFIFHEVVPTIDIPKEQMDSYAYSVLERYGNPFVRHELMSIALNSVTKYKTRILPTVLQNLEQLNHFPDHALFSLAALILFYRGKRQQEDIKLADDPWALEMFGQLWGDFDGTKDSCRRIVHHVLSLKSHWETDLTLFAGVEDYVSDCLYEMTTTSMREALAKMVK</sequence>
<dbReference type="SUPFAM" id="SSF51735">
    <property type="entry name" value="NAD(P)-binding Rossmann-fold domains"/>
    <property type="match status" value="1"/>
</dbReference>
<name>A0A9D1GQL3_9MOLU</name>
<dbReference type="Pfam" id="PF01232">
    <property type="entry name" value="Mannitol_dh"/>
    <property type="match status" value="1"/>
</dbReference>
<evidence type="ECO:0000256" key="3">
    <source>
        <dbReference type="ARBA" id="ARBA00048615"/>
    </source>
</evidence>
<evidence type="ECO:0000259" key="4">
    <source>
        <dbReference type="Pfam" id="PF01232"/>
    </source>
</evidence>
<dbReference type="InterPro" id="IPR013131">
    <property type="entry name" value="Mannitol_DH_N"/>
</dbReference>
<protein>
    <submittedName>
        <fullName evidence="6">Tagaturonate reductase</fullName>
    </submittedName>
</protein>
<keyword evidence="2" id="KW-0520">NAD</keyword>
<reference evidence="6" key="1">
    <citation type="submission" date="2020-10" db="EMBL/GenBank/DDBJ databases">
        <authorList>
            <person name="Gilroy R."/>
        </authorList>
    </citation>
    <scope>NUCLEOTIDE SEQUENCE</scope>
    <source>
        <strain evidence="6">ChiW17-6978</strain>
    </source>
</reference>
<dbReference type="NCBIfam" id="NF002969">
    <property type="entry name" value="PRK03643.1"/>
    <property type="match status" value="1"/>
</dbReference>
<dbReference type="EMBL" id="DVLF01000100">
    <property type="protein sequence ID" value="HIT50004.1"/>
    <property type="molecule type" value="Genomic_DNA"/>
</dbReference>
<proteinExistence type="predicted"/>
<evidence type="ECO:0000256" key="1">
    <source>
        <dbReference type="ARBA" id="ARBA00023002"/>
    </source>
</evidence>
<dbReference type="GO" id="GO:0019592">
    <property type="term" value="P:mannitol catabolic process"/>
    <property type="evidence" value="ECO:0007669"/>
    <property type="project" value="TreeGrafter"/>
</dbReference>
<feature type="domain" description="Mannitol dehydrogenase N-terminal" evidence="4">
    <location>
        <begin position="22"/>
        <end position="259"/>
    </location>
</feature>
<dbReference type="PANTHER" id="PTHR30524">
    <property type="entry name" value="MANNITOL-1-PHOSPHATE 5-DEHYDROGENASE"/>
    <property type="match status" value="1"/>
</dbReference>
<organism evidence="6 7">
    <name type="scientific">Candidatus Pelethenecus faecipullorum</name>
    <dbReference type="NCBI Taxonomy" id="2840900"/>
    <lineage>
        <taxon>Bacteria</taxon>
        <taxon>Bacillati</taxon>
        <taxon>Mycoplasmatota</taxon>
        <taxon>Mollicutes</taxon>
        <taxon>Candidatus Pelethenecus</taxon>
    </lineage>
</organism>
<comment type="catalytic activity">
    <reaction evidence="3">
        <text>D-mannitol 1-phosphate + NAD(+) = beta-D-fructose 6-phosphate + NADH + H(+)</text>
        <dbReference type="Rhea" id="RHEA:19661"/>
        <dbReference type="ChEBI" id="CHEBI:15378"/>
        <dbReference type="ChEBI" id="CHEBI:57540"/>
        <dbReference type="ChEBI" id="CHEBI:57634"/>
        <dbReference type="ChEBI" id="CHEBI:57945"/>
        <dbReference type="ChEBI" id="CHEBI:61381"/>
        <dbReference type="EC" id="1.1.1.17"/>
    </reaction>
</comment>
<dbReference type="Pfam" id="PF08125">
    <property type="entry name" value="Mannitol_dh_C"/>
    <property type="match status" value="1"/>
</dbReference>
<reference evidence="6" key="2">
    <citation type="journal article" date="2021" name="PeerJ">
        <title>Extensive microbial diversity within the chicken gut microbiome revealed by metagenomics and culture.</title>
        <authorList>
            <person name="Gilroy R."/>
            <person name="Ravi A."/>
            <person name="Getino M."/>
            <person name="Pursley I."/>
            <person name="Horton D.L."/>
            <person name="Alikhan N.F."/>
            <person name="Baker D."/>
            <person name="Gharbi K."/>
            <person name="Hall N."/>
            <person name="Watson M."/>
            <person name="Adriaenssens E.M."/>
            <person name="Foster-Nyarko E."/>
            <person name="Jarju S."/>
            <person name="Secka A."/>
            <person name="Antonio M."/>
            <person name="Oren A."/>
            <person name="Chaudhuri R.R."/>
            <person name="La Ragione R."/>
            <person name="Hildebrand F."/>
            <person name="Pallen M.J."/>
        </authorList>
    </citation>
    <scope>NUCLEOTIDE SEQUENCE</scope>
    <source>
        <strain evidence="6">ChiW17-6978</strain>
    </source>
</reference>
<dbReference type="Gene3D" id="3.40.50.720">
    <property type="entry name" value="NAD(P)-binding Rossmann-like Domain"/>
    <property type="match status" value="1"/>
</dbReference>
<evidence type="ECO:0000259" key="5">
    <source>
        <dbReference type="Pfam" id="PF08125"/>
    </source>
</evidence>
<dbReference type="InterPro" id="IPR008927">
    <property type="entry name" value="6-PGluconate_DH-like_C_sf"/>
</dbReference>
<dbReference type="PANTHER" id="PTHR30524:SF0">
    <property type="entry name" value="ALTRONATE OXIDOREDUCTASE-RELATED"/>
    <property type="match status" value="1"/>
</dbReference>
<dbReference type="Proteomes" id="UP000886758">
    <property type="component" value="Unassembled WGS sequence"/>
</dbReference>
<dbReference type="GO" id="GO:0009026">
    <property type="term" value="F:tagaturonate reductase activity"/>
    <property type="evidence" value="ECO:0007669"/>
    <property type="project" value="TreeGrafter"/>
</dbReference>
<dbReference type="InterPro" id="IPR013328">
    <property type="entry name" value="6PGD_dom2"/>
</dbReference>
<feature type="domain" description="Mannitol dehydrogenase C-terminal" evidence="5">
    <location>
        <begin position="280"/>
        <end position="461"/>
    </location>
</feature>
<dbReference type="InterPro" id="IPR036291">
    <property type="entry name" value="NAD(P)-bd_dom_sf"/>
</dbReference>
<comment type="caution">
    <text evidence="6">The sequence shown here is derived from an EMBL/GenBank/DDBJ whole genome shotgun (WGS) entry which is preliminary data.</text>
</comment>
<dbReference type="InterPro" id="IPR013118">
    <property type="entry name" value="Mannitol_DH_C"/>
</dbReference>
<evidence type="ECO:0000313" key="6">
    <source>
        <dbReference type="EMBL" id="HIT50004.1"/>
    </source>
</evidence>
<accession>A0A9D1GQL3</accession>
<dbReference type="GO" id="GO:0019698">
    <property type="term" value="P:D-galacturonate catabolic process"/>
    <property type="evidence" value="ECO:0007669"/>
    <property type="project" value="TreeGrafter"/>
</dbReference>
<gene>
    <name evidence="6" type="ORF">IAD46_03155</name>
</gene>
<dbReference type="SUPFAM" id="SSF48179">
    <property type="entry name" value="6-phosphogluconate dehydrogenase C-terminal domain-like"/>
    <property type="match status" value="1"/>
</dbReference>
<evidence type="ECO:0000313" key="7">
    <source>
        <dbReference type="Proteomes" id="UP000886758"/>
    </source>
</evidence>